<dbReference type="InterPro" id="IPR001119">
    <property type="entry name" value="SLH_dom"/>
</dbReference>
<name>A0A1C0YJT8_9BACL</name>
<feature type="domain" description="SLH" evidence="3">
    <location>
        <begin position="24"/>
        <end position="87"/>
    </location>
</feature>
<evidence type="ECO:0000313" key="4">
    <source>
        <dbReference type="EMBL" id="OCS87438.1"/>
    </source>
</evidence>
<organism evidence="4 5">
    <name type="scientific">Caryophanon tenue</name>
    <dbReference type="NCBI Taxonomy" id="33978"/>
    <lineage>
        <taxon>Bacteria</taxon>
        <taxon>Bacillati</taxon>
        <taxon>Bacillota</taxon>
        <taxon>Bacilli</taxon>
        <taxon>Bacillales</taxon>
        <taxon>Caryophanaceae</taxon>
        <taxon>Caryophanon</taxon>
    </lineage>
</organism>
<dbReference type="Pfam" id="PF00395">
    <property type="entry name" value="SLH"/>
    <property type="match status" value="1"/>
</dbReference>
<evidence type="ECO:0000256" key="2">
    <source>
        <dbReference type="SAM" id="SignalP"/>
    </source>
</evidence>
<evidence type="ECO:0000256" key="1">
    <source>
        <dbReference type="SAM" id="MobiDB-lite"/>
    </source>
</evidence>
<dbReference type="Proteomes" id="UP000093199">
    <property type="component" value="Unassembled WGS sequence"/>
</dbReference>
<keyword evidence="5" id="KW-1185">Reference proteome</keyword>
<dbReference type="RefSeq" id="WP_066542928.1">
    <property type="nucleotide sequence ID" value="NZ_MASJ01000003.1"/>
</dbReference>
<feature type="region of interest" description="Disordered" evidence="1">
    <location>
        <begin position="228"/>
        <end position="251"/>
    </location>
</feature>
<dbReference type="AlphaFoldDB" id="A0A1C0YJT8"/>
<evidence type="ECO:0000259" key="3">
    <source>
        <dbReference type="PROSITE" id="PS51272"/>
    </source>
</evidence>
<dbReference type="OrthoDB" id="2839183at2"/>
<dbReference type="EMBL" id="MASJ01000003">
    <property type="protein sequence ID" value="OCS87438.1"/>
    <property type="molecule type" value="Genomic_DNA"/>
</dbReference>
<gene>
    <name evidence="4" type="ORF">A6M13_08960</name>
</gene>
<dbReference type="STRING" id="33978.A6M13_08960"/>
<comment type="caution">
    <text evidence="4">The sequence shown here is derived from an EMBL/GenBank/DDBJ whole genome shotgun (WGS) entry which is preliminary data.</text>
</comment>
<keyword evidence="2" id="KW-0732">Signal</keyword>
<protein>
    <recommendedName>
        <fullName evidence="3">SLH domain-containing protein</fullName>
    </recommendedName>
</protein>
<sequence>MNKKYTAVVATLLAGALALSPLQAKAFDDLATYDNTTQQAVQQLADAHIIRGTSPTTFSPKDAVTRGQVVKMLGKYLEEQGASVPSDWDERSRFSDISTTTTDRELLKYSAVVFETGVFIGNNGMLQAGGHLTRENVALVLNRLASYILQTTDLVGYMNEKQLTAHVTDVNVAKQEAQQAIQALNALQISNVDTFNPKGTVQRVHFASFLAKLLTTLTTIKEETILPEKPTAPKPDIEPTEPINPLPEIPVLPVIPEDEDEVIDEEEPVIVESAYIDDAQIVKVDGNRVTITHNTIGTQTFTIDSTLQTLFEQQQIWQEAIATLYIEEDVVVEVSAITIQHAGTAQHPVVIDGYYFDDATMITIQSQYATIQHFDAHYELLEVHAPKDAVYTIGAAEFSAIQGDGALAVTFTDIITSDVYIDAPDTTIEIAGAASVTSITLTHDAKITVQDGGILYDVYAEAPVQQLIVNGYIETVTVDTEEALTLRGTGVINQLFGAATTVYVEADGVTVEDVILTSDVEAVTVQ</sequence>
<evidence type="ECO:0000313" key="5">
    <source>
        <dbReference type="Proteomes" id="UP000093199"/>
    </source>
</evidence>
<dbReference type="PROSITE" id="PS51272">
    <property type="entry name" value="SLH"/>
    <property type="match status" value="1"/>
</dbReference>
<feature type="chain" id="PRO_5008649144" description="SLH domain-containing protein" evidence="2">
    <location>
        <begin position="27"/>
        <end position="526"/>
    </location>
</feature>
<reference evidence="4 5" key="1">
    <citation type="submission" date="2016-07" db="EMBL/GenBank/DDBJ databases">
        <title>Caryophanon tenue genome sequencing.</title>
        <authorList>
            <person name="Verma A."/>
            <person name="Pal Y."/>
            <person name="Krishnamurthi S."/>
        </authorList>
    </citation>
    <scope>NUCLEOTIDE SEQUENCE [LARGE SCALE GENOMIC DNA]</scope>
    <source>
        <strain evidence="4 5">DSM 14152</strain>
    </source>
</reference>
<feature type="signal peptide" evidence="2">
    <location>
        <begin position="1"/>
        <end position="26"/>
    </location>
</feature>
<proteinExistence type="predicted"/>
<accession>A0A1C0YJT8</accession>